<feature type="transmembrane region" description="Helical" evidence="6">
    <location>
        <begin position="305"/>
        <end position="325"/>
    </location>
</feature>
<feature type="domain" description="G-protein coupled receptors family 2 profile 2" evidence="7">
    <location>
        <begin position="11"/>
        <end position="197"/>
    </location>
</feature>
<dbReference type="VEuPathDB" id="FungiDB:PV10_01520"/>
<evidence type="ECO:0000256" key="1">
    <source>
        <dbReference type="ARBA" id="ARBA00004141"/>
    </source>
</evidence>
<dbReference type="Pfam" id="PF05462">
    <property type="entry name" value="Dicty_CAR"/>
    <property type="match status" value="1"/>
</dbReference>
<protein>
    <recommendedName>
        <fullName evidence="7">G-protein coupled receptors family 2 profile 2 domain-containing protein</fullName>
    </recommendedName>
</protein>
<evidence type="ECO:0000313" key="8">
    <source>
        <dbReference type="EMBL" id="RVX76148.1"/>
    </source>
</evidence>
<dbReference type="PANTHER" id="PTHR23112:SF0">
    <property type="entry name" value="TRANSMEMBRANE PROTEIN 116"/>
    <property type="match status" value="1"/>
</dbReference>
<feature type="transmembrane region" description="Helical" evidence="6">
    <location>
        <begin position="118"/>
        <end position="140"/>
    </location>
</feature>
<dbReference type="EMBL" id="NAJM01000001">
    <property type="protein sequence ID" value="RVX76148.1"/>
    <property type="molecule type" value="Genomic_DNA"/>
</dbReference>
<dbReference type="PANTHER" id="PTHR23112">
    <property type="entry name" value="G PROTEIN-COUPLED RECEPTOR 157-RELATED"/>
    <property type="match status" value="1"/>
</dbReference>
<feature type="transmembrane region" description="Helical" evidence="6">
    <location>
        <begin position="46"/>
        <end position="63"/>
    </location>
</feature>
<feature type="transmembrane region" description="Helical" evidence="6">
    <location>
        <begin position="356"/>
        <end position="375"/>
    </location>
</feature>
<feature type="region of interest" description="Disordered" evidence="5">
    <location>
        <begin position="389"/>
        <end position="413"/>
    </location>
</feature>
<feature type="transmembrane region" description="Helical" evidence="6">
    <location>
        <begin position="17"/>
        <end position="34"/>
    </location>
</feature>
<keyword evidence="4 6" id="KW-0472">Membrane</keyword>
<evidence type="ECO:0000259" key="7">
    <source>
        <dbReference type="PROSITE" id="PS50261"/>
    </source>
</evidence>
<accession>A0A438NK88</accession>
<keyword evidence="2 6" id="KW-0812">Transmembrane</keyword>
<evidence type="ECO:0000256" key="4">
    <source>
        <dbReference type="ARBA" id="ARBA00023136"/>
    </source>
</evidence>
<evidence type="ECO:0000256" key="2">
    <source>
        <dbReference type="ARBA" id="ARBA00022692"/>
    </source>
</evidence>
<evidence type="ECO:0000256" key="5">
    <source>
        <dbReference type="SAM" id="MobiDB-lite"/>
    </source>
</evidence>
<dbReference type="Gene3D" id="1.20.1070.10">
    <property type="entry name" value="Rhodopsin 7-helix transmembrane proteins"/>
    <property type="match status" value="1"/>
</dbReference>
<feature type="region of interest" description="Disordered" evidence="5">
    <location>
        <begin position="449"/>
        <end position="468"/>
    </location>
</feature>
<feature type="transmembrane region" description="Helical" evidence="6">
    <location>
        <begin position="170"/>
        <end position="193"/>
    </location>
</feature>
<feature type="transmembrane region" description="Helical" evidence="6">
    <location>
        <begin position="83"/>
        <end position="106"/>
    </location>
</feature>
<dbReference type="Proteomes" id="UP000288859">
    <property type="component" value="Unassembled WGS sequence"/>
</dbReference>
<dbReference type="AlphaFoldDB" id="A0A438NK88"/>
<dbReference type="PROSITE" id="PS50261">
    <property type="entry name" value="G_PROTEIN_RECEP_F2_4"/>
    <property type="match status" value="1"/>
</dbReference>
<dbReference type="GO" id="GO:0007166">
    <property type="term" value="P:cell surface receptor signaling pathway"/>
    <property type="evidence" value="ECO:0007669"/>
    <property type="project" value="InterPro"/>
</dbReference>
<reference evidence="8 9" key="1">
    <citation type="submission" date="2017-03" db="EMBL/GenBank/DDBJ databases">
        <title>Genomes of endolithic fungi from Antarctica.</title>
        <authorList>
            <person name="Coleine C."/>
            <person name="Masonjones S."/>
            <person name="Stajich J.E."/>
        </authorList>
    </citation>
    <scope>NUCLEOTIDE SEQUENCE [LARGE SCALE GENOMIC DNA]</scope>
    <source>
        <strain evidence="8 9">CCFEE 6314</strain>
    </source>
</reference>
<dbReference type="GO" id="GO:0004930">
    <property type="term" value="F:G protein-coupled receptor activity"/>
    <property type="evidence" value="ECO:0007669"/>
    <property type="project" value="TreeGrafter"/>
</dbReference>
<gene>
    <name evidence="8" type="ORF">B0A52_00505</name>
</gene>
<dbReference type="GO" id="GO:0007189">
    <property type="term" value="P:adenylate cyclase-activating G protein-coupled receptor signaling pathway"/>
    <property type="evidence" value="ECO:0007669"/>
    <property type="project" value="TreeGrafter"/>
</dbReference>
<dbReference type="InterPro" id="IPR017981">
    <property type="entry name" value="GPCR_2-like_7TM"/>
</dbReference>
<dbReference type="SUPFAM" id="SSF81321">
    <property type="entry name" value="Family A G protein-coupled receptor-like"/>
    <property type="match status" value="1"/>
</dbReference>
<organism evidence="8 9">
    <name type="scientific">Exophiala mesophila</name>
    <name type="common">Black yeast-like fungus</name>
    <dbReference type="NCBI Taxonomy" id="212818"/>
    <lineage>
        <taxon>Eukaryota</taxon>
        <taxon>Fungi</taxon>
        <taxon>Dikarya</taxon>
        <taxon>Ascomycota</taxon>
        <taxon>Pezizomycotina</taxon>
        <taxon>Eurotiomycetes</taxon>
        <taxon>Chaetothyriomycetidae</taxon>
        <taxon>Chaetothyriales</taxon>
        <taxon>Herpotrichiellaceae</taxon>
        <taxon>Exophiala</taxon>
    </lineage>
</organism>
<proteinExistence type="predicted"/>
<comment type="subcellular location">
    <subcellularLocation>
        <location evidence="1">Membrane</location>
        <topology evidence="1">Multi-pass membrane protein</topology>
    </subcellularLocation>
</comment>
<name>A0A438NK88_EXOME</name>
<dbReference type="OrthoDB" id="18453at2759"/>
<comment type="caution">
    <text evidence="8">The sequence shown here is derived from an EMBL/GenBank/DDBJ whole genome shotgun (WGS) entry which is preliminary data.</text>
</comment>
<keyword evidence="3 6" id="KW-1133">Transmembrane helix</keyword>
<sequence length="468" mass="52722">MPISQSHGKTLEIIEKVASTFSLLGTAFIVATFLLDSNFRKPINRLVFFATWGNLLANVGTLISRSAIPMGSTSPLCQAQSFLIQWFMPADALWTFAMACNVYLSFFRHYDSSQLRRLEWTYFGACYGLPLIPALTFLFVSTPSRGKIYGDAVLWCWISSKWSVLRIAVFYGPIWIVILTTIFIYIRVGVVILKWRKKLISINESTSRDFAMKELTPPAPLPPQGSEIRCEVTVTSQVHDASDYYSKSQGPNSPRSTHIEETEVPDALRERYPVITPSQPSFRGIQTTVAAARPRIRTLDANKATLSYCKTALLFFFALLCTWVPSTINRVHALIRPDADIFGFDLASSIVLPLQGFWNFIIYVVTSFAACKALFRRLRFESGLFPSRRQNNNPSHAHSNPRRTSSLTLSKHNRRNTLASDDTRAEIAIGFEAKNRMVDHSFTNRSSTDDEILIQGGTGERGVGFDRR</sequence>
<dbReference type="GO" id="GO:0005886">
    <property type="term" value="C:plasma membrane"/>
    <property type="evidence" value="ECO:0007669"/>
    <property type="project" value="TreeGrafter"/>
</dbReference>
<evidence type="ECO:0000256" key="6">
    <source>
        <dbReference type="SAM" id="Phobius"/>
    </source>
</evidence>
<evidence type="ECO:0000313" key="9">
    <source>
        <dbReference type="Proteomes" id="UP000288859"/>
    </source>
</evidence>
<evidence type="ECO:0000256" key="3">
    <source>
        <dbReference type="ARBA" id="ARBA00022989"/>
    </source>
</evidence>